<keyword evidence="2" id="KW-1185">Reference proteome</keyword>
<dbReference type="OrthoDB" id="10467757at2759"/>
<dbReference type="Proteomes" id="UP000237000">
    <property type="component" value="Unassembled WGS sequence"/>
</dbReference>
<evidence type="ECO:0000313" key="1">
    <source>
        <dbReference type="EMBL" id="PON32255.1"/>
    </source>
</evidence>
<accession>A0A2P5A6U4</accession>
<dbReference type="AlphaFoldDB" id="A0A2P5A6U4"/>
<organism evidence="1 2">
    <name type="scientific">Trema orientale</name>
    <name type="common">Charcoal tree</name>
    <name type="synonym">Celtis orientalis</name>
    <dbReference type="NCBI Taxonomy" id="63057"/>
    <lineage>
        <taxon>Eukaryota</taxon>
        <taxon>Viridiplantae</taxon>
        <taxon>Streptophyta</taxon>
        <taxon>Embryophyta</taxon>
        <taxon>Tracheophyta</taxon>
        <taxon>Spermatophyta</taxon>
        <taxon>Magnoliopsida</taxon>
        <taxon>eudicotyledons</taxon>
        <taxon>Gunneridae</taxon>
        <taxon>Pentapetalae</taxon>
        <taxon>rosids</taxon>
        <taxon>fabids</taxon>
        <taxon>Rosales</taxon>
        <taxon>Cannabaceae</taxon>
        <taxon>Trema</taxon>
    </lineage>
</organism>
<gene>
    <name evidence="1" type="ORF">TorRG33x02_356610</name>
</gene>
<reference evidence="2" key="1">
    <citation type="submission" date="2016-06" db="EMBL/GenBank/DDBJ databases">
        <title>Parallel loss of symbiosis genes in relatives of nitrogen-fixing non-legume Parasponia.</title>
        <authorList>
            <person name="Van Velzen R."/>
            <person name="Holmer R."/>
            <person name="Bu F."/>
            <person name="Rutten L."/>
            <person name="Van Zeijl A."/>
            <person name="Liu W."/>
            <person name="Santuari L."/>
            <person name="Cao Q."/>
            <person name="Sharma T."/>
            <person name="Shen D."/>
            <person name="Roswanjaya Y."/>
            <person name="Wardhani T."/>
            <person name="Kalhor M.S."/>
            <person name="Jansen J."/>
            <person name="Van den Hoogen J."/>
            <person name="Gungor B."/>
            <person name="Hartog M."/>
            <person name="Hontelez J."/>
            <person name="Verver J."/>
            <person name="Yang W.-C."/>
            <person name="Schijlen E."/>
            <person name="Repin R."/>
            <person name="Schilthuizen M."/>
            <person name="Schranz E."/>
            <person name="Heidstra R."/>
            <person name="Miyata K."/>
            <person name="Fedorova E."/>
            <person name="Kohlen W."/>
            <person name="Bisseling T."/>
            <person name="Smit S."/>
            <person name="Geurts R."/>
        </authorList>
    </citation>
    <scope>NUCLEOTIDE SEQUENCE [LARGE SCALE GENOMIC DNA]</scope>
    <source>
        <strain evidence="2">cv. RG33-2</strain>
    </source>
</reference>
<proteinExistence type="predicted"/>
<comment type="caution">
    <text evidence="1">The sequence shown here is derived from an EMBL/GenBank/DDBJ whole genome shotgun (WGS) entry which is preliminary data.</text>
</comment>
<evidence type="ECO:0000313" key="2">
    <source>
        <dbReference type="Proteomes" id="UP000237000"/>
    </source>
</evidence>
<dbReference type="InParanoid" id="A0A2P5A6U4"/>
<dbReference type="EMBL" id="JXTC01001145">
    <property type="protein sequence ID" value="PON32255.1"/>
    <property type="molecule type" value="Genomic_DNA"/>
</dbReference>
<sequence>MEALLEFHLQPQCLCDPNTPAHGKTFSWVNFAKRVIRTLLRATELLYPQVKVHTVDKSLCVASFLRFTSLRNNNINT</sequence>
<name>A0A2P5A6U4_TREOI</name>
<protein>
    <submittedName>
        <fullName evidence="1">Uncharacterized protein</fullName>
    </submittedName>
</protein>